<sequence>MNHWKILGIEATTDKRLIKLAYTEILKKTSPTEFPEEFKDLRKAYELAIKEAKRPAKNEDKAPNQVFEDEHEKKGVINESFFDKKEPSPAPTEVEIVKPQPIELNCVRSISELQVALNELYCNVLSRSDVEQWKLLFSSPLFWDIDQSQQVSFTLIDFFSENYFLSATVFKFLDESMKISSELVTNKNNHYRELAIALHHYIQSLPLRIDALSNIDHNISFEQLQQHLQLRNLIEEQCIYSKLTAEQLITLMQRINLVFYNDESLYLYVANYLWTLGAYTEISKLLASLPEPTDASIDQLRDLQAHAEFKLKNYDIALTIYLAQRELMKSFYAMNMTKEIGLCYLHLKNYEKAYTYLNSYFYTSPEDIDLRSALIIARRYYIKDLKKNEESNALKIATLQFENGRYKDALITTQTYPLIFHADCNYLQALCLAKLERLDEAFDVFIAFINLHLQKQVDPWPLLVDLFIYCPDSIDFNLIMETIAKKIQPSPNKFYKTPRVLGSVQENIYSQLELKTLDLPATDHDGKPNKPMGYSLYADLDYKQQYAWAMLHALMAKLANFEDKVIVKQIKQAAIYAIKQAMPKITHQPSWSLKFIHIAFDIDDFDTCIKLANITISEFSNLPQTYYYKGRSLAALEQYDAAIPILILAADKYGHQRLGIYSLEFAVECCEKLVEHGQPMHPNYNKICLKLQTTKEIVDAQSK</sequence>
<dbReference type="AlphaFoldDB" id="A0A290S4A2"/>
<dbReference type="SUPFAM" id="SSF46565">
    <property type="entry name" value="Chaperone J-domain"/>
    <property type="match status" value="1"/>
</dbReference>
<dbReference type="RefSeq" id="WP_010554031.1">
    <property type="nucleotide sequence ID" value="NZ_CP011025.1"/>
</dbReference>
<gene>
    <name evidence="3" type="ORF">PARC_a2512</name>
</gene>
<proteinExistence type="predicted"/>
<dbReference type="InterPro" id="IPR036869">
    <property type="entry name" value="J_dom_sf"/>
</dbReference>
<protein>
    <recommendedName>
        <fullName evidence="2">J domain-containing protein</fullName>
    </recommendedName>
</protein>
<dbReference type="EMBL" id="CP011025">
    <property type="protein sequence ID" value="ATC86994.1"/>
    <property type="molecule type" value="Genomic_DNA"/>
</dbReference>
<evidence type="ECO:0000313" key="3">
    <source>
        <dbReference type="EMBL" id="ATC86994.1"/>
    </source>
</evidence>
<dbReference type="Proteomes" id="UP000016505">
    <property type="component" value="Chromosome I"/>
</dbReference>
<accession>A0A290S4A2</accession>
<organism evidence="3 4">
    <name type="scientific">Pseudoalteromonas arctica A 37-1-2</name>
    <dbReference type="NCBI Taxonomy" id="1117313"/>
    <lineage>
        <taxon>Bacteria</taxon>
        <taxon>Pseudomonadati</taxon>
        <taxon>Pseudomonadota</taxon>
        <taxon>Gammaproteobacteria</taxon>
        <taxon>Alteromonadales</taxon>
        <taxon>Pseudoalteromonadaceae</taxon>
        <taxon>Pseudoalteromonas</taxon>
    </lineage>
</organism>
<dbReference type="KEGG" id="part:PARC_a2512"/>
<name>A0A290S4A2_9GAMM</name>
<dbReference type="InterPro" id="IPR001623">
    <property type="entry name" value="DnaJ_domain"/>
</dbReference>
<evidence type="ECO:0000259" key="2">
    <source>
        <dbReference type="PROSITE" id="PS50076"/>
    </source>
</evidence>
<dbReference type="SUPFAM" id="SSF48452">
    <property type="entry name" value="TPR-like"/>
    <property type="match status" value="2"/>
</dbReference>
<dbReference type="Gene3D" id="1.25.40.10">
    <property type="entry name" value="Tetratricopeptide repeat domain"/>
    <property type="match status" value="1"/>
</dbReference>
<dbReference type="PROSITE" id="PS50076">
    <property type="entry name" value="DNAJ_2"/>
    <property type="match status" value="1"/>
</dbReference>
<evidence type="ECO:0000256" key="1">
    <source>
        <dbReference type="ARBA" id="ARBA00023186"/>
    </source>
</evidence>
<dbReference type="OrthoDB" id="5524449at2"/>
<feature type="domain" description="J" evidence="2">
    <location>
        <begin position="2"/>
        <end position="61"/>
    </location>
</feature>
<keyword evidence="1" id="KW-0143">Chaperone</keyword>
<reference evidence="3 4" key="1">
    <citation type="journal article" date="2012" name="J. Bacteriol.">
        <title>Genome sequences of type strains of seven species of the marine bacterium Pseudoalteromonas.</title>
        <authorList>
            <person name="Xie B.B."/>
            <person name="Shu Y.L."/>
            <person name="Qin Q.L."/>
            <person name="Rong J.C."/>
            <person name="Zhang X.Y."/>
            <person name="Chen X.L."/>
            <person name="Shi M."/>
            <person name="He H.L."/>
            <person name="Zhou B.C."/>
            <person name="Zhang Y.Z."/>
        </authorList>
    </citation>
    <scope>NUCLEOTIDE SEQUENCE [LARGE SCALE GENOMIC DNA]</scope>
    <source>
        <strain evidence="3 4">A 37-1-2</strain>
    </source>
</reference>
<dbReference type="Pfam" id="PF12895">
    <property type="entry name" value="ANAPC3"/>
    <property type="match status" value="1"/>
</dbReference>
<evidence type="ECO:0000313" key="4">
    <source>
        <dbReference type="Proteomes" id="UP000016505"/>
    </source>
</evidence>
<dbReference type="InterPro" id="IPR011990">
    <property type="entry name" value="TPR-like_helical_dom_sf"/>
</dbReference>